<dbReference type="AlphaFoldDB" id="A0A0F9JKL7"/>
<proteinExistence type="predicted"/>
<gene>
    <name evidence="1" type="ORF">LCGC14_1441240</name>
</gene>
<comment type="caution">
    <text evidence="1">The sequence shown here is derived from an EMBL/GenBank/DDBJ whole genome shotgun (WGS) entry which is preliminary data.</text>
</comment>
<sequence>MRQIPTRRYGPGTMPYSDLHRERIRAHALHSPKGGSVEVMTWRSTRWLPILTEELGEVAKEICENNLGNTSWPDFKPLIRTELVQLGAMTVAWIAAIDEVGV</sequence>
<evidence type="ECO:0000313" key="1">
    <source>
        <dbReference type="EMBL" id="KKM70389.1"/>
    </source>
</evidence>
<reference evidence="1" key="1">
    <citation type="journal article" date="2015" name="Nature">
        <title>Complex archaea that bridge the gap between prokaryotes and eukaryotes.</title>
        <authorList>
            <person name="Spang A."/>
            <person name="Saw J.H."/>
            <person name="Jorgensen S.L."/>
            <person name="Zaremba-Niedzwiedzka K."/>
            <person name="Martijn J."/>
            <person name="Lind A.E."/>
            <person name="van Eijk R."/>
            <person name="Schleper C."/>
            <person name="Guy L."/>
            <person name="Ettema T.J."/>
        </authorList>
    </citation>
    <scope>NUCLEOTIDE SEQUENCE</scope>
</reference>
<dbReference type="EMBL" id="LAZR01009826">
    <property type="protein sequence ID" value="KKM70389.1"/>
    <property type="molecule type" value="Genomic_DNA"/>
</dbReference>
<protein>
    <submittedName>
        <fullName evidence="1">Uncharacterized protein</fullName>
    </submittedName>
</protein>
<organism evidence="1">
    <name type="scientific">marine sediment metagenome</name>
    <dbReference type="NCBI Taxonomy" id="412755"/>
    <lineage>
        <taxon>unclassified sequences</taxon>
        <taxon>metagenomes</taxon>
        <taxon>ecological metagenomes</taxon>
    </lineage>
</organism>
<accession>A0A0F9JKL7</accession>
<name>A0A0F9JKL7_9ZZZZ</name>